<feature type="domain" description="F-box" evidence="2">
    <location>
        <begin position="260"/>
        <end position="300"/>
    </location>
</feature>
<dbReference type="FunCoup" id="A0A7N2MUZ1">
    <property type="interactions" value="232"/>
</dbReference>
<dbReference type="Gene3D" id="1.20.1280.50">
    <property type="match status" value="2"/>
</dbReference>
<dbReference type="InterPro" id="IPR001810">
    <property type="entry name" value="F-box_dom"/>
</dbReference>
<reference evidence="3" key="2">
    <citation type="submission" date="2021-01" db="UniProtKB">
        <authorList>
            <consortium name="EnsemblPlants"/>
        </authorList>
    </citation>
    <scope>IDENTIFICATION</scope>
</reference>
<evidence type="ECO:0000313" key="4">
    <source>
        <dbReference type="Proteomes" id="UP000594261"/>
    </source>
</evidence>
<dbReference type="Gramene" id="QL11p009094:mrna">
    <property type="protein sequence ID" value="QL11p009094:mrna"/>
    <property type="gene ID" value="QL11p009094"/>
</dbReference>
<dbReference type="Proteomes" id="UP000594261">
    <property type="component" value="Chromosome 11"/>
</dbReference>
<feature type="compositionally biased region" description="Polar residues" evidence="1">
    <location>
        <begin position="1"/>
        <end position="20"/>
    </location>
</feature>
<feature type="region of interest" description="Disordered" evidence="1">
    <location>
        <begin position="1"/>
        <end position="32"/>
    </location>
</feature>
<dbReference type="InParanoid" id="A0A7N2MUZ1"/>
<reference evidence="3 4" key="1">
    <citation type="journal article" date="2016" name="G3 (Bethesda)">
        <title>First Draft Assembly and Annotation of the Genome of a California Endemic Oak Quercus lobata Nee (Fagaceae).</title>
        <authorList>
            <person name="Sork V.L."/>
            <person name="Fitz-Gibbon S.T."/>
            <person name="Puiu D."/>
            <person name="Crepeau M."/>
            <person name="Gugger P.F."/>
            <person name="Sherman R."/>
            <person name="Stevens K."/>
            <person name="Langley C.H."/>
            <person name="Pellegrini M."/>
            <person name="Salzberg S.L."/>
        </authorList>
    </citation>
    <scope>NUCLEOTIDE SEQUENCE [LARGE SCALE GENOMIC DNA]</scope>
    <source>
        <strain evidence="3 4">cv. SW786</strain>
    </source>
</reference>
<feature type="domain" description="F-box" evidence="2">
    <location>
        <begin position="37"/>
        <end position="77"/>
    </location>
</feature>
<dbReference type="InterPro" id="IPR055290">
    <property type="entry name" value="At3g26010-like"/>
</dbReference>
<dbReference type="SUPFAM" id="SSF81383">
    <property type="entry name" value="F-box domain"/>
    <property type="match status" value="2"/>
</dbReference>
<organism evidence="3 4">
    <name type="scientific">Quercus lobata</name>
    <name type="common">Valley oak</name>
    <dbReference type="NCBI Taxonomy" id="97700"/>
    <lineage>
        <taxon>Eukaryota</taxon>
        <taxon>Viridiplantae</taxon>
        <taxon>Streptophyta</taxon>
        <taxon>Embryophyta</taxon>
        <taxon>Tracheophyta</taxon>
        <taxon>Spermatophyta</taxon>
        <taxon>Magnoliopsida</taxon>
        <taxon>eudicotyledons</taxon>
        <taxon>Gunneridae</taxon>
        <taxon>Pentapetalae</taxon>
        <taxon>rosids</taxon>
        <taxon>fabids</taxon>
        <taxon>Fagales</taxon>
        <taxon>Fagaceae</taxon>
        <taxon>Quercus</taxon>
    </lineage>
</organism>
<protein>
    <recommendedName>
        <fullName evidence="2">F-box domain-containing protein</fullName>
    </recommendedName>
</protein>
<dbReference type="InterPro" id="IPR036047">
    <property type="entry name" value="F-box-like_dom_sf"/>
</dbReference>
<dbReference type="PANTHER" id="PTHR35546:SF130">
    <property type="entry name" value="EXPRESSED PROTEIN"/>
    <property type="match status" value="1"/>
</dbReference>
<name>A0A7N2MUZ1_QUELO</name>
<sequence>MDTIASPNIKSNSVIDTTASPDKKPNSETKQTSFDDLSNDLLLEILHRLPLKPAHRFKCISKRWGYLISQPQFAQRFIQRMKLLFPLQSPPFSLFFQCYSPEPFPIEFKQFHRDSNFRSSNFFFNFLPPNPKPPIYLGSSNGLVLCSTTILYQKDYYVCNPLTGKWVFLPWPPYFDKYVLAGFVCYAFYDDIDTINTQFKVVRVTPGGINQSCPIEFFQSPIAMDIIASPNKKPNSAMDTIASPNKKPKSEIKQTSFDDLSNDLLLEILHRLPLKPAHRFKCISKRWGYLISRPQFAQRFIQRMKLLFPSQSPPFSLFFQCYSPEPFPIEFKQFQRDSNFRSSNFFFNFLPSNPKPTIYLGSSNGLVLCSTTLWYQKDYYVCNPLTGSWVFLPWPPHFQQYNLVGFVCYASYDDMDTINTRFKVVRVTPGDLYQIRAGQLCVEIFSSDTSEWKQLIVHCEGLQDVADVTMFQTHPILAHNDVVHWVNHYSGKILACDPNDEHGKCRLIDLPNDPDGMYQHKCLSVCQGRLQCLIICEEVCQHMIHRWEFLEDEDYIAGKWSLVARIPVCKSNQLLRVIATHPVDPMILYLRKSKRIVLLNGHTEETDVVHYFAEDQFGCYDAMINAFQFVLQWWPTPVPELHKGTLFIHIIYY</sequence>
<keyword evidence="4" id="KW-1185">Reference proteome</keyword>
<dbReference type="SMART" id="SM00256">
    <property type="entry name" value="FBOX"/>
    <property type="match status" value="2"/>
</dbReference>
<dbReference type="EnsemblPlants" id="QL11p009094:mrna">
    <property type="protein sequence ID" value="QL11p009094:mrna"/>
    <property type="gene ID" value="QL11p009094"/>
</dbReference>
<evidence type="ECO:0000256" key="1">
    <source>
        <dbReference type="SAM" id="MobiDB-lite"/>
    </source>
</evidence>
<dbReference type="PANTHER" id="PTHR35546">
    <property type="entry name" value="F-BOX PROTEIN INTERACTION DOMAIN PROTEIN-RELATED"/>
    <property type="match status" value="1"/>
</dbReference>
<evidence type="ECO:0000313" key="3">
    <source>
        <dbReference type="EnsemblPlants" id="QL11p009094:mrna"/>
    </source>
</evidence>
<dbReference type="Pfam" id="PF24750">
    <property type="entry name" value="b-prop_At3g26010-like"/>
    <property type="match status" value="2"/>
</dbReference>
<dbReference type="AlphaFoldDB" id="A0A7N2MUZ1"/>
<dbReference type="InterPro" id="IPR056592">
    <property type="entry name" value="Beta-prop_At3g26010-like"/>
</dbReference>
<proteinExistence type="predicted"/>
<evidence type="ECO:0000259" key="2">
    <source>
        <dbReference type="SMART" id="SM00256"/>
    </source>
</evidence>
<dbReference type="EMBL" id="LRBV02000011">
    <property type="status" value="NOT_ANNOTATED_CDS"/>
    <property type="molecule type" value="Genomic_DNA"/>
</dbReference>
<dbReference type="Pfam" id="PF00646">
    <property type="entry name" value="F-box"/>
    <property type="match status" value="2"/>
</dbReference>
<accession>A0A7N2MUZ1</accession>